<gene>
    <name evidence="2" type="ORF">UU32_C0012G0001</name>
</gene>
<dbReference type="EMBL" id="LCAE01000012">
    <property type="protein sequence ID" value="KKR86683.1"/>
    <property type="molecule type" value="Genomic_DNA"/>
</dbReference>
<evidence type="ECO:0000313" key="3">
    <source>
        <dbReference type="Proteomes" id="UP000033858"/>
    </source>
</evidence>
<dbReference type="AlphaFoldDB" id="A0A0G0UCK3"/>
<feature type="domain" description="Pyridoxamine 5'-phosphate oxidase N-terminal" evidence="1">
    <location>
        <begin position="6"/>
        <end position="132"/>
    </location>
</feature>
<proteinExistence type="predicted"/>
<protein>
    <recommendedName>
        <fullName evidence="1">Pyridoxamine 5'-phosphate oxidase N-terminal domain-containing protein</fullName>
    </recommendedName>
</protein>
<dbReference type="Proteomes" id="UP000033858">
    <property type="component" value="Unassembled WGS sequence"/>
</dbReference>
<comment type="caution">
    <text evidence="2">The sequence shown here is derived from an EMBL/GenBank/DDBJ whole genome shotgun (WGS) entry which is preliminary data.</text>
</comment>
<dbReference type="InterPro" id="IPR012349">
    <property type="entry name" value="Split_barrel_FMN-bd"/>
</dbReference>
<dbReference type="Pfam" id="PF01243">
    <property type="entry name" value="PNPOx_N"/>
    <property type="match status" value="1"/>
</dbReference>
<evidence type="ECO:0000313" key="2">
    <source>
        <dbReference type="EMBL" id="KKR86683.1"/>
    </source>
</evidence>
<organism evidence="2 3">
    <name type="scientific">Candidatus Woesebacteria bacterium GW2011_GWB1_41_10</name>
    <dbReference type="NCBI Taxonomy" id="1618577"/>
    <lineage>
        <taxon>Bacteria</taxon>
        <taxon>Candidatus Woeseibacteriota</taxon>
    </lineage>
</organism>
<name>A0A0G0UCK3_9BACT</name>
<sequence>MKRAMDRRVLDFLGRNRVCVLSVLLKDGAPHSAAMHYSHINPPLQIYIQTENTSRKCQALLKGGSVKASVVVGFSEDEFRTLQFDGNIKILPNNKLKNVHKIHYKKHPEAKRWKDDPATVFLVFKPIWWRYTEYKPKFFVLSSK</sequence>
<accession>A0A0G0UCK3</accession>
<reference evidence="2 3" key="1">
    <citation type="journal article" date="2015" name="Nature">
        <title>rRNA introns, odd ribosomes, and small enigmatic genomes across a large radiation of phyla.</title>
        <authorList>
            <person name="Brown C.T."/>
            <person name="Hug L.A."/>
            <person name="Thomas B.C."/>
            <person name="Sharon I."/>
            <person name="Castelle C.J."/>
            <person name="Singh A."/>
            <person name="Wilkins M.J."/>
            <person name="Williams K.H."/>
            <person name="Banfield J.F."/>
        </authorList>
    </citation>
    <scope>NUCLEOTIDE SEQUENCE [LARGE SCALE GENOMIC DNA]</scope>
</reference>
<dbReference type="Gene3D" id="2.30.110.10">
    <property type="entry name" value="Electron Transport, Fmn-binding Protein, Chain A"/>
    <property type="match status" value="1"/>
</dbReference>
<dbReference type="SUPFAM" id="SSF50475">
    <property type="entry name" value="FMN-binding split barrel"/>
    <property type="match status" value="1"/>
</dbReference>
<dbReference type="InterPro" id="IPR011576">
    <property type="entry name" value="Pyridox_Oxase_N"/>
</dbReference>
<evidence type="ECO:0000259" key="1">
    <source>
        <dbReference type="Pfam" id="PF01243"/>
    </source>
</evidence>